<feature type="transmembrane region" description="Helical" evidence="5">
    <location>
        <begin position="79"/>
        <end position="99"/>
    </location>
</feature>
<dbReference type="PANTHER" id="PTHR37306">
    <property type="entry name" value="COLICIN V PRODUCTION PROTEIN"/>
    <property type="match status" value="1"/>
</dbReference>
<evidence type="ECO:0000313" key="9">
    <source>
        <dbReference type="Proteomes" id="UP000182836"/>
    </source>
</evidence>
<evidence type="ECO:0000256" key="1">
    <source>
        <dbReference type="ARBA" id="ARBA00004141"/>
    </source>
</evidence>
<reference evidence="6 8" key="1">
    <citation type="submission" date="2015-07" db="EMBL/GenBank/DDBJ databases">
        <title>Fjat-14205 dsm 2895.</title>
        <authorList>
            <person name="Liu B."/>
            <person name="Wang J."/>
            <person name="Zhu Y."/>
            <person name="Liu G."/>
            <person name="Chen Q."/>
            <person name="Chen Z."/>
            <person name="Lan J."/>
            <person name="Che J."/>
            <person name="Ge C."/>
            <person name="Shi H."/>
            <person name="Pan Z."/>
            <person name="Liu X."/>
        </authorList>
    </citation>
    <scope>NUCLEOTIDE SEQUENCE [LARGE SCALE GENOMIC DNA]</scope>
    <source>
        <strain evidence="6 8">DSM 2895</strain>
    </source>
</reference>
<keyword evidence="4 5" id="KW-0472">Membrane</keyword>
<dbReference type="RefSeq" id="WP_043063179.1">
    <property type="nucleotide sequence ID" value="NZ_BJOA01000162.1"/>
</dbReference>
<evidence type="ECO:0000313" key="7">
    <source>
        <dbReference type="EMBL" id="SDK28769.1"/>
    </source>
</evidence>
<name>A0A0D1WNV9_ANEMI</name>
<reference evidence="7 9" key="2">
    <citation type="submission" date="2016-10" db="EMBL/GenBank/DDBJ databases">
        <authorList>
            <person name="de Groot N.N."/>
        </authorList>
    </citation>
    <scope>NUCLEOTIDE SEQUENCE [LARGE SCALE GENOMIC DNA]</scope>
    <source>
        <strain evidence="7 9">DSM 2895</strain>
    </source>
</reference>
<dbReference type="OrthoDB" id="2680486at2"/>
<proteinExistence type="predicted"/>
<evidence type="ECO:0000313" key="8">
    <source>
        <dbReference type="Proteomes" id="UP000037269"/>
    </source>
</evidence>
<comment type="subcellular location">
    <subcellularLocation>
        <location evidence="1">Membrane</location>
        <topology evidence="1">Multi-pass membrane protein</topology>
    </subcellularLocation>
</comment>
<dbReference type="GO" id="GO:0009403">
    <property type="term" value="P:toxin biosynthetic process"/>
    <property type="evidence" value="ECO:0007669"/>
    <property type="project" value="InterPro"/>
</dbReference>
<feature type="transmembrane region" description="Helical" evidence="5">
    <location>
        <begin position="28"/>
        <end position="45"/>
    </location>
</feature>
<dbReference type="Proteomes" id="UP000182836">
    <property type="component" value="Unassembled WGS sequence"/>
</dbReference>
<dbReference type="EMBL" id="LGUG01000004">
    <property type="protein sequence ID" value="KON94986.1"/>
    <property type="molecule type" value="Genomic_DNA"/>
</dbReference>
<evidence type="ECO:0000256" key="3">
    <source>
        <dbReference type="ARBA" id="ARBA00022989"/>
    </source>
</evidence>
<dbReference type="InterPro" id="IPR003825">
    <property type="entry name" value="Colicin-V_CvpA"/>
</dbReference>
<dbReference type="EMBL" id="FNED01000047">
    <property type="protein sequence ID" value="SDK28769.1"/>
    <property type="molecule type" value="Genomic_DNA"/>
</dbReference>
<dbReference type="PANTHER" id="PTHR37306:SF1">
    <property type="entry name" value="COLICIN V PRODUCTION PROTEIN"/>
    <property type="match status" value="1"/>
</dbReference>
<protein>
    <submittedName>
        <fullName evidence="7">Uncharacterized membrane protein, required for colicin V production</fullName>
    </submittedName>
</protein>
<evidence type="ECO:0000256" key="5">
    <source>
        <dbReference type="SAM" id="Phobius"/>
    </source>
</evidence>
<organism evidence="6 8">
    <name type="scientific">Aneurinibacillus migulanus</name>
    <name type="common">Bacillus migulanus</name>
    <dbReference type="NCBI Taxonomy" id="47500"/>
    <lineage>
        <taxon>Bacteria</taxon>
        <taxon>Bacillati</taxon>
        <taxon>Bacillota</taxon>
        <taxon>Bacilli</taxon>
        <taxon>Bacillales</taxon>
        <taxon>Paenibacillaceae</taxon>
        <taxon>Aneurinibacillus group</taxon>
        <taxon>Aneurinibacillus</taxon>
    </lineage>
</organism>
<dbReference type="GO" id="GO:0016020">
    <property type="term" value="C:membrane"/>
    <property type="evidence" value="ECO:0007669"/>
    <property type="project" value="UniProtKB-SubCell"/>
</dbReference>
<evidence type="ECO:0000313" key="6">
    <source>
        <dbReference type="EMBL" id="KON94986.1"/>
    </source>
</evidence>
<sequence>MNILDIIVLILLAVSVWRGYRTGLVAQLVRVASFIVSFVVAFMYYRPVAATLAEWIPISSTETSGSFGAVAGFPFMQQALYNIAAFVLLAFAAGLAVRLVGGFLDGVTKLPGLSIVNRIAGALISVVKNGLILFLILAVASLLPIAAMEKTLNESFFASYSTTYSSELLQWVKEMIENPLSPTNGNSNSL</sequence>
<dbReference type="Pfam" id="PF02674">
    <property type="entry name" value="Colicin_V"/>
    <property type="match status" value="1"/>
</dbReference>
<evidence type="ECO:0000256" key="2">
    <source>
        <dbReference type="ARBA" id="ARBA00022692"/>
    </source>
</evidence>
<dbReference type="STRING" id="47500.AF333_05295"/>
<dbReference type="Proteomes" id="UP000037269">
    <property type="component" value="Unassembled WGS sequence"/>
</dbReference>
<accession>A0A0D1WNV9</accession>
<keyword evidence="8" id="KW-1185">Reference proteome</keyword>
<dbReference type="GeneID" id="42304621"/>
<keyword evidence="2 5" id="KW-0812">Transmembrane</keyword>
<evidence type="ECO:0000256" key="4">
    <source>
        <dbReference type="ARBA" id="ARBA00023136"/>
    </source>
</evidence>
<dbReference type="AlphaFoldDB" id="A0A0D1WNV9"/>
<keyword evidence="3 5" id="KW-1133">Transmembrane helix</keyword>
<gene>
    <name evidence="6" type="ORF">AF333_05295</name>
    <name evidence="7" type="ORF">SAMN04487909_14731</name>
</gene>
<dbReference type="PATRIC" id="fig|47500.12.peg.3934"/>
<feature type="transmembrane region" description="Helical" evidence="5">
    <location>
        <begin position="119"/>
        <end position="143"/>
    </location>
</feature>